<organism evidence="2 5">
    <name type="scientific">Rhodococcus opacus</name>
    <name type="common">Nocardia opaca</name>
    <dbReference type="NCBI Taxonomy" id="37919"/>
    <lineage>
        <taxon>Bacteria</taxon>
        <taxon>Bacillati</taxon>
        <taxon>Actinomycetota</taxon>
        <taxon>Actinomycetes</taxon>
        <taxon>Mycobacteriales</taxon>
        <taxon>Nocardiaceae</taxon>
        <taxon>Rhodococcus</taxon>
    </lineage>
</organism>
<evidence type="ECO:0000313" key="6">
    <source>
        <dbReference type="Proteomes" id="UP001066327"/>
    </source>
</evidence>
<reference evidence="3" key="2">
    <citation type="submission" date="2022-12" db="EMBL/GenBank/DDBJ databases">
        <authorList>
            <person name="Krivoruchko A.V."/>
            <person name="Elkin A."/>
        </authorList>
    </citation>
    <scope>NUCLEOTIDE SEQUENCE</scope>
    <source>
        <strain evidence="3">IEGM 249</strain>
    </source>
</reference>
<dbReference type="EMBL" id="CP009111">
    <property type="protein sequence ID" value="ANS31189.1"/>
    <property type="molecule type" value="Genomic_DNA"/>
</dbReference>
<evidence type="ECO:0000256" key="1">
    <source>
        <dbReference type="SAM" id="Coils"/>
    </source>
</evidence>
<feature type="coiled-coil region" evidence="1">
    <location>
        <begin position="53"/>
        <end position="80"/>
    </location>
</feature>
<dbReference type="Proteomes" id="UP001066327">
    <property type="component" value="Unassembled WGS sequence"/>
</dbReference>
<proteinExistence type="predicted"/>
<protein>
    <submittedName>
        <fullName evidence="2">Transposase IS3/IS911 family protein</fullName>
    </submittedName>
</protein>
<reference evidence="2 5" key="1">
    <citation type="submission" date="2014-07" db="EMBL/GenBank/DDBJ databases">
        <authorList>
            <person name="Zhang J.E."/>
            <person name="Yang H."/>
            <person name="Guo J."/>
            <person name="Deng Z."/>
            <person name="Luo H."/>
            <person name="Luo M."/>
            <person name="Zhao B."/>
        </authorList>
    </citation>
    <scope>NUCLEOTIDE SEQUENCE [LARGE SCALE GENOMIC DNA]</scope>
    <source>
        <strain evidence="2 5">1CP</strain>
    </source>
</reference>
<accession>A0A1B1KF59</accession>
<gene>
    <name evidence="3" type="ORF">O4328_29605</name>
    <name evidence="4" type="ORF">Q5707_34585</name>
    <name evidence="2" type="ORF">R1CP_32830</name>
</gene>
<evidence type="ECO:0000313" key="5">
    <source>
        <dbReference type="Proteomes" id="UP000186108"/>
    </source>
</evidence>
<dbReference type="RefSeq" id="WP_065492483.1">
    <property type="nucleotide sequence ID" value="NZ_CP009111.1"/>
</dbReference>
<keyword evidence="6" id="KW-1185">Reference proteome</keyword>
<dbReference type="EMBL" id="CP130953">
    <property type="protein sequence ID" value="WLF46944.1"/>
    <property type="molecule type" value="Genomic_DNA"/>
</dbReference>
<dbReference type="PATRIC" id="fig|37919.13.peg.6881"/>
<name>A0A1B1KF59_RHOOP</name>
<dbReference type="Proteomes" id="UP001231166">
    <property type="component" value="Chromosome"/>
</dbReference>
<evidence type="ECO:0000313" key="2">
    <source>
        <dbReference type="EMBL" id="ANS31189.1"/>
    </source>
</evidence>
<evidence type="ECO:0000313" key="4">
    <source>
        <dbReference type="EMBL" id="WLF46944.1"/>
    </source>
</evidence>
<dbReference type="Proteomes" id="UP000186108">
    <property type="component" value="Chromosome"/>
</dbReference>
<dbReference type="EMBL" id="JAPWIS010000018">
    <property type="protein sequence ID" value="MCZ4587797.1"/>
    <property type="molecule type" value="Genomic_DNA"/>
</dbReference>
<sequence>MDPSHPRADGPQRRRAFSAVDKLAHLTAYEQACESSDAGVLDGKKPGNKIGKLTTEQAEIARLKRELERANKRLATTETALEIMGRSHSLLEQL</sequence>
<evidence type="ECO:0000313" key="3">
    <source>
        <dbReference type="EMBL" id="MCZ4587797.1"/>
    </source>
</evidence>
<keyword evidence="1" id="KW-0175">Coiled coil</keyword>
<dbReference type="AlphaFoldDB" id="A0A1B1KF59"/>
<reference evidence="4" key="3">
    <citation type="submission" date="2023-07" db="EMBL/GenBank/DDBJ databases">
        <title>Genomic analysis of Rhodococcus opacus VOC-14 with glycol ethers degradation activity.</title>
        <authorList>
            <person name="Narkevich D.A."/>
            <person name="Hlushen A.M."/>
            <person name="Akhremchuk A.E."/>
            <person name="Sikolenko M.A."/>
            <person name="Valentovich L.N."/>
        </authorList>
    </citation>
    <scope>NUCLEOTIDE SEQUENCE</scope>
    <source>
        <strain evidence="4">VOC-14</strain>
    </source>
</reference>